<dbReference type="Proteomes" id="UP000348942">
    <property type="component" value="Chromosome 1"/>
</dbReference>
<dbReference type="AlphaFoldDB" id="A0A5Q0TJ17"/>
<reference evidence="2 3" key="1">
    <citation type="submission" date="2019-10" db="EMBL/GenBank/DDBJ databases">
        <title>Vibrio sp. nov., isolated from Coralline algae surface.</title>
        <authorList>
            <person name="Geng Y."/>
            <person name="Zhang X."/>
        </authorList>
    </citation>
    <scope>NUCLEOTIDE SEQUENCE [LARGE SCALE GENOMIC DNA]</scope>
    <source>
        <strain evidence="2 3">SM1977</strain>
    </source>
</reference>
<accession>A0A5Q0TJ17</accession>
<evidence type="ECO:0000256" key="1">
    <source>
        <dbReference type="SAM" id="SignalP"/>
    </source>
</evidence>
<keyword evidence="1" id="KW-0732">Signal</keyword>
<dbReference type="PROSITE" id="PS51257">
    <property type="entry name" value="PROKAR_LIPOPROTEIN"/>
    <property type="match status" value="1"/>
</dbReference>
<dbReference type="EMBL" id="CP045699">
    <property type="protein sequence ID" value="QGA65329.1"/>
    <property type="molecule type" value="Genomic_DNA"/>
</dbReference>
<proteinExistence type="predicted"/>
<gene>
    <name evidence="2" type="ORF">GFB47_07800</name>
</gene>
<feature type="signal peptide" evidence="1">
    <location>
        <begin position="1"/>
        <end position="20"/>
    </location>
</feature>
<organism evidence="2 3">
    <name type="scientific">Vibrio algicola</name>
    <dbReference type="NCBI Taxonomy" id="2662262"/>
    <lineage>
        <taxon>Bacteria</taxon>
        <taxon>Pseudomonadati</taxon>
        <taxon>Pseudomonadota</taxon>
        <taxon>Gammaproteobacteria</taxon>
        <taxon>Vibrionales</taxon>
        <taxon>Vibrionaceae</taxon>
        <taxon>Vibrio</taxon>
    </lineage>
</organism>
<sequence length="265" mass="29599">MKKVYFLCSILLLSACSNFADDGDYSDAIQKVEDRSNFVEVQGKAFSTGDIIVGDSQILNSAANITAIFPKKDSKNLELSHVAMSMTFFKTYNFYTSAIYNGKTVALKDYKVSSEVCNDNCTTTQYVTFPVDMETLQQARTTGLVYQIVTPNKSSVIDYKIPAGYVEALFNEANGHISNSTNIAAATTIAPITQASKPQEMVQYWFDEASAEQKQAFSSWAFQNRKQVAGELKGSDKPSQMLDYWYKKATPEQRSDILSWLLKNE</sequence>
<protein>
    <submittedName>
        <fullName evidence="2">DUF2057 domain-containing protein</fullName>
    </submittedName>
</protein>
<dbReference type="RefSeq" id="WP_153447478.1">
    <property type="nucleotide sequence ID" value="NZ_CP045699.1"/>
</dbReference>
<keyword evidence="3" id="KW-1185">Reference proteome</keyword>
<evidence type="ECO:0000313" key="2">
    <source>
        <dbReference type="EMBL" id="QGA65329.1"/>
    </source>
</evidence>
<name>A0A5Q0TJ17_9VIBR</name>
<evidence type="ECO:0000313" key="3">
    <source>
        <dbReference type="Proteomes" id="UP000348942"/>
    </source>
</evidence>
<feature type="chain" id="PRO_5024423887" evidence="1">
    <location>
        <begin position="21"/>
        <end position="265"/>
    </location>
</feature>